<dbReference type="OrthoDB" id="10584001at2759"/>
<dbReference type="Proteomes" id="UP000314294">
    <property type="component" value="Unassembled WGS sequence"/>
</dbReference>
<keyword evidence="2" id="KW-1185">Reference proteome</keyword>
<proteinExistence type="predicted"/>
<sequence length="106" mass="11906">MEDRTCSKVQVQVSERQGKVFDLEVKSKVCEGQVKVRSQVFDLEVKSKVCEGQVKVRSQVFEEHVQVKVLLGYRRLLRTPQRGRGPPIGSSLFAPPGARLFIGPPI</sequence>
<gene>
    <name evidence="1" type="ORF">EYF80_050434</name>
</gene>
<evidence type="ECO:0000313" key="2">
    <source>
        <dbReference type="Proteomes" id="UP000314294"/>
    </source>
</evidence>
<dbReference type="AlphaFoldDB" id="A0A4Z2FF56"/>
<protein>
    <submittedName>
        <fullName evidence="1">Uncharacterized protein</fullName>
    </submittedName>
</protein>
<comment type="caution">
    <text evidence="1">The sequence shown here is derived from an EMBL/GenBank/DDBJ whole genome shotgun (WGS) entry which is preliminary data.</text>
</comment>
<accession>A0A4Z2FF56</accession>
<dbReference type="EMBL" id="SRLO01001283">
    <property type="protein sequence ID" value="TNN39403.1"/>
    <property type="molecule type" value="Genomic_DNA"/>
</dbReference>
<organism evidence="1 2">
    <name type="scientific">Liparis tanakae</name>
    <name type="common">Tanaka's snailfish</name>
    <dbReference type="NCBI Taxonomy" id="230148"/>
    <lineage>
        <taxon>Eukaryota</taxon>
        <taxon>Metazoa</taxon>
        <taxon>Chordata</taxon>
        <taxon>Craniata</taxon>
        <taxon>Vertebrata</taxon>
        <taxon>Euteleostomi</taxon>
        <taxon>Actinopterygii</taxon>
        <taxon>Neopterygii</taxon>
        <taxon>Teleostei</taxon>
        <taxon>Neoteleostei</taxon>
        <taxon>Acanthomorphata</taxon>
        <taxon>Eupercaria</taxon>
        <taxon>Perciformes</taxon>
        <taxon>Cottioidei</taxon>
        <taxon>Cottales</taxon>
        <taxon>Liparidae</taxon>
        <taxon>Liparis</taxon>
    </lineage>
</organism>
<name>A0A4Z2FF56_9TELE</name>
<reference evidence="1 2" key="1">
    <citation type="submission" date="2019-03" db="EMBL/GenBank/DDBJ databases">
        <title>First draft genome of Liparis tanakae, snailfish: a comprehensive survey of snailfish specific genes.</title>
        <authorList>
            <person name="Kim W."/>
            <person name="Song I."/>
            <person name="Jeong J.-H."/>
            <person name="Kim D."/>
            <person name="Kim S."/>
            <person name="Ryu S."/>
            <person name="Song J.Y."/>
            <person name="Lee S.K."/>
        </authorList>
    </citation>
    <scope>NUCLEOTIDE SEQUENCE [LARGE SCALE GENOMIC DNA]</scope>
    <source>
        <tissue evidence="1">Muscle</tissue>
    </source>
</reference>
<evidence type="ECO:0000313" key="1">
    <source>
        <dbReference type="EMBL" id="TNN39403.1"/>
    </source>
</evidence>